<dbReference type="Pfam" id="PF18995">
    <property type="entry name" value="PRT6_C"/>
    <property type="match status" value="1"/>
</dbReference>
<dbReference type="InterPro" id="IPR042065">
    <property type="entry name" value="E3_ELL-like"/>
</dbReference>
<reference evidence="16" key="3">
    <citation type="journal article" date="2014" name="Nature">
        <title>Elephant shark genome provides unique insights into gnathostome evolution.</title>
        <authorList>
            <consortium name="International Elephant Shark Genome Sequencing Consortium"/>
            <person name="Venkatesh B."/>
            <person name="Lee A.P."/>
            <person name="Ravi V."/>
            <person name="Maurya A.K."/>
            <person name="Lian M.M."/>
            <person name="Swann J.B."/>
            <person name="Ohta Y."/>
            <person name="Flajnik M.F."/>
            <person name="Sutoh Y."/>
            <person name="Kasahara M."/>
            <person name="Hoon S."/>
            <person name="Gangu V."/>
            <person name="Roy S.W."/>
            <person name="Irimia M."/>
            <person name="Korzh V."/>
            <person name="Kondrychyn I."/>
            <person name="Lim Z.W."/>
            <person name="Tay B.H."/>
            <person name="Tohari S."/>
            <person name="Kong K.W."/>
            <person name="Ho S."/>
            <person name="Lorente-Galdos B."/>
            <person name="Quilez J."/>
            <person name="Marques-Bonet T."/>
            <person name="Raney B.J."/>
            <person name="Ingham P.W."/>
            <person name="Tay A."/>
            <person name="Hillier L.W."/>
            <person name="Minx P."/>
            <person name="Boehm T."/>
            <person name="Wilson R.K."/>
            <person name="Brenner S."/>
            <person name="Warren W.C."/>
        </authorList>
    </citation>
    <scope>NUCLEOTIDE SEQUENCE [LARGE SCALE GENOMIC DNA]</scope>
</reference>
<comment type="pathway">
    <text evidence="2 12">Protein modification; protein ubiquitination.</text>
</comment>
<keyword evidence="8 12" id="KW-0862">Zinc</keyword>
<keyword evidence="3" id="KW-0597">Phosphoprotein</keyword>
<evidence type="ECO:0000256" key="4">
    <source>
        <dbReference type="ARBA" id="ARBA00022679"/>
    </source>
</evidence>
<comment type="similarity">
    <text evidence="10 12">Belongs to the E3 ubiquitin-protein ligase UBR1-like family.</text>
</comment>
<dbReference type="GO" id="GO:0071596">
    <property type="term" value="P:ubiquitin-dependent protein catabolic process via the N-end rule pathway"/>
    <property type="evidence" value="ECO:0007669"/>
    <property type="project" value="UniProtKB-UniRule"/>
</dbReference>
<evidence type="ECO:0000256" key="1">
    <source>
        <dbReference type="ARBA" id="ARBA00000900"/>
    </source>
</evidence>
<feature type="domain" description="UBR-type" evidence="14">
    <location>
        <begin position="52"/>
        <end position="123"/>
    </location>
</feature>
<keyword evidence="6 12" id="KW-0863">Zinc-finger</keyword>
<dbReference type="InterPro" id="IPR003126">
    <property type="entry name" value="Znf_UBR"/>
</dbReference>
<reference evidence="15" key="4">
    <citation type="submission" date="2025-08" db="UniProtKB">
        <authorList>
            <consortium name="Ensembl"/>
        </authorList>
    </citation>
    <scope>IDENTIFICATION</scope>
</reference>
<evidence type="ECO:0000256" key="10">
    <source>
        <dbReference type="ARBA" id="ARBA00046341"/>
    </source>
</evidence>
<dbReference type="GeneTree" id="ENSGT00950000183075"/>
<dbReference type="Gene3D" id="3.30.1390.10">
    <property type="match status" value="1"/>
</dbReference>
<protein>
    <recommendedName>
        <fullName evidence="12">E3 ubiquitin-protein ligase</fullName>
        <ecNumber evidence="12">2.3.2.27</ecNumber>
    </recommendedName>
</protein>
<dbReference type="InterPro" id="IPR044046">
    <property type="entry name" value="E3_ligase_UBR-like_C"/>
</dbReference>
<dbReference type="InterPro" id="IPR014719">
    <property type="entry name" value="Ribosomal_bL12_C/ClpS-like"/>
</dbReference>
<evidence type="ECO:0000256" key="9">
    <source>
        <dbReference type="ARBA" id="ARBA00022990"/>
    </source>
</evidence>
<sequence>YVPSIRCVVSVAKCPEEEQGHQMLLRTMEWFLFGEAPEDGFAKLQENKSSSQLCGRVFKGGETTYSCRDCAIDPTCVLCMDCFQSSVHRNHRYKMNCSYGGGLCDCGDVEAWKTGPFCTKHEPGLSEDINHASQIPAGVAERAQHLFDIIFRYLVDMLIWTENKGLPLELQPREKTDSYFCMLFNDEDHSVDHVIHSLQKSLGCSTKEAENYTWMVDKEGRRVIKHGTLQSCQETKQENNTNSVFQSPLRVEILHSTIVSHQTFACRLLSWLNHMIGYSAGLRQIFCDLALQQVPASDQPCFISRLMLSDVKLWKGARKAFHELIVCSLLMEAEYKRLFAIEFIKHYKQLQLESVEDDQDRNISVTALSVQIFTVPTLARHLIEEHDALKIITETIIELWSEHMENGKLNFQTQSQHKYFRNEVVLNDLKYVLISKPPLWTDRRRDRFLEGFNIFLRLLKSIQGMEPVCRQFGQHVEIEPDWEPAFTVQMFLKFILLMMQEWCASDEQVLLRAYKECHSVLSQCSNELIHCNTKKQSATLNLCGHSVSCVVSREPISIHLPLSRLLAGLHAHLSRSGAIDKLEQYVSLNSSYMLLRNGFSLVNQVFCYRSAKWREEMFDKDIVMLQIGASLMDPNHFLMLVLNKFELFEDFTKHSIPKSKVSDEIKQNVSLLEEFLHLIIMVVGERHVPGIGRVTKEEVTMREVIHLLSIESMAHSSLVKALPENESNETGLEKVIHEVATFKKPGLSGHGVYELKPECLKEFNLYFYHYDKSQQTKAEDEQKKRKKQANSNEALPPPVPPQFVPAFAKITSILNCDVFMLILRTVCQQAVSSKGQLWSEAMIQKALHLICMALQEEHRQLKEAAAEEEVSFDAYLKATRIGSSAVNAQSVLSLVEHLKRVPQLNAHKDMILWTLQVGNKNNKGLPISCPTVVLIKPDSAVQDKDKAERKRKAEAAKLHRQKIMAQMSAMQKNFIESNKHLYEKATEVLGHGAGATEEDSSTTAVEDSGVALGPKQGAVAAEKIILTCILCQEEQEVRVDGMAMVLTACVQRSTALTQNTFNFLYLLFIVENCDPLFMHPDLGCGTHAGSCGHVMHASCWQKYFEAVQNSTRHRLHADLSFHLDNVEYLCPLCKSLCNAVIPVLPLQAHSLNSKDVETVEQLLTLPKWLENVLARITGLNISHTQGRLMKNPVEFRSILSFGVQPPLKFSDSIVKMLMLFAMAVHREGLKVSTNEADVRVPVMVWGACAFTIQSIGTQQPLVSSVLAFPSLYWEETVELQPSDISSTFNNLYLFHLITMAHIVQILFTSTSDFPMEQDGEESEEAQSAVKLYEKLRKYTSVINKPHGWYLWNCVKCGITPFLRSSALFFNYLLGVPPSKDLWKDALEGQFEALCYYFALPSNLFKLFEEYEDTMSPLLQRWCSDSSVFPRERKQLMELPEDYSCLLNQDSRYRCPHSTDDETRNAVLCMFCGTMICSQSQCCQQQVDGKKLGGCSAHAVKCGSGLGIFLRIKECQVLLLAGKNRGCFVPAPYLDDYGETDQLLKRGNPLHLCPDRYRKLQQMWRQHRILEEIARNQDANHMAFAVDWHEF</sequence>
<dbReference type="GO" id="GO:0016567">
    <property type="term" value="P:protein ubiquitination"/>
    <property type="evidence" value="ECO:0007669"/>
    <property type="project" value="UniProtKB-UniRule"/>
</dbReference>
<feature type="zinc finger region" description="UBR-type" evidence="11">
    <location>
        <begin position="52"/>
        <end position="123"/>
    </location>
</feature>
<dbReference type="InterPro" id="IPR003769">
    <property type="entry name" value="ClpS_core"/>
</dbReference>
<dbReference type="InterPro" id="IPR047507">
    <property type="entry name" value="UBR-box_UBR1"/>
</dbReference>
<dbReference type="UniPathway" id="UPA00143"/>
<dbReference type="GO" id="GO:0000151">
    <property type="term" value="C:ubiquitin ligase complex"/>
    <property type="evidence" value="ECO:0007669"/>
    <property type="project" value="TreeGrafter"/>
</dbReference>
<proteinExistence type="inferred from homology"/>
<dbReference type="InterPro" id="IPR055194">
    <property type="entry name" value="UBR1-like_WH"/>
</dbReference>
<dbReference type="InterPro" id="IPR039164">
    <property type="entry name" value="UBR1-like"/>
</dbReference>
<reference evidence="16" key="1">
    <citation type="journal article" date="2006" name="Science">
        <title>Ancient noncoding elements conserved in the human genome.</title>
        <authorList>
            <person name="Venkatesh B."/>
            <person name="Kirkness E.F."/>
            <person name="Loh Y.H."/>
            <person name="Halpern A.L."/>
            <person name="Lee A.P."/>
            <person name="Johnson J."/>
            <person name="Dandona N."/>
            <person name="Viswanathan L.D."/>
            <person name="Tay A."/>
            <person name="Venter J.C."/>
            <person name="Strausberg R.L."/>
            <person name="Brenner S."/>
        </authorList>
    </citation>
    <scope>NUCLEOTIDE SEQUENCE [LARGE SCALE GENOMIC DNA]</scope>
</reference>
<dbReference type="SUPFAM" id="SSF54736">
    <property type="entry name" value="ClpS-like"/>
    <property type="match status" value="1"/>
</dbReference>
<dbReference type="EC" id="2.3.2.27" evidence="12"/>
<evidence type="ECO:0000256" key="7">
    <source>
        <dbReference type="ARBA" id="ARBA00022786"/>
    </source>
</evidence>
<reference evidence="15" key="5">
    <citation type="submission" date="2025-09" db="UniProtKB">
        <authorList>
            <consortium name="Ensembl"/>
        </authorList>
    </citation>
    <scope>IDENTIFICATION</scope>
</reference>
<keyword evidence="7 12" id="KW-0833">Ubl conjugation pathway</keyword>
<keyword evidence="9" id="KW-0007">Acetylation</keyword>
<dbReference type="GO" id="GO:0008270">
    <property type="term" value="F:zinc ion binding"/>
    <property type="evidence" value="ECO:0007669"/>
    <property type="project" value="UniProtKB-UniRule"/>
</dbReference>
<dbReference type="Pfam" id="PF02207">
    <property type="entry name" value="zf-UBR"/>
    <property type="match status" value="1"/>
</dbReference>
<evidence type="ECO:0000313" key="16">
    <source>
        <dbReference type="Proteomes" id="UP000314986"/>
    </source>
</evidence>
<dbReference type="GO" id="GO:0061630">
    <property type="term" value="F:ubiquitin protein ligase activity"/>
    <property type="evidence" value="ECO:0007669"/>
    <property type="project" value="UniProtKB-UniRule"/>
</dbReference>
<evidence type="ECO:0000256" key="6">
    <source>
        <dbReference type="ARBA" id="ARBA00022771"/>
    </source>
</evidence>
<evidence type="ECO:0000256" key="2">
    <source>
        <dbReference type="ARBA" id="ARBA00004906"/>
    </source>
</evidence>
<dbReference type="CDD" id="cd19678">
    <property type="entry name" value="UBR-box_UBR1"/>
    <property type="match status" value="1"/>
</dbReference>
<evidence type="ECO:0000256" key="5">
    <source>
        <dbReference type="ARBA" id="ARBA00022723"/>
    </source>
</evidence>
<dbReference type="Ensembl" id="ENSCMIT00000044977.1">
    <property type="protein sequence ID" value="ENSCMIP00000044339.1"/>
    <property type="gene ID" value="ENSCMIG00000018307.1"/>
</dbReference>
<dbReference type="Pfam" id="PF22960">
    <property type="entry name" value="WHD_UBR1"/>
    <property type="match status" value="1"/>
</dbReference>
<dbReference type="PANTHER" id="PTHR21497:SF27">
    <property type="entry name" value="E3 UBIQUITIN-PROTEIN LIGASE UBR1"/>
    <property type="match status" value="1"/>
</dbReference>
<dbReference type="Gene3D" id="1.10.10.2670">
    <property type="entry name" value="E3 ubiquitin-protein ligase"/>
    <property type="match status" value="1"/>
</dbReference>
<dbReference type="FunFam" id="1.10.10.2670:FF:000001">
    <property type="entry name" value="E3 ubiquitin-protein ligase UBR2 isoform X1"/>
    <property type="match status" value="1"/>
</dbReference>
<evidence type="ECO:0000256" key="13">
    <source>
        <dbReference type="SAM" id="MobiDB-lite"/>
    </source>
</evidence>
<accession>A0A4W3JLJ0</accession>
<feature type="region of interest" description="Disordered" evidence="13">
    <location>
        <begin position="776"/>
        <end position="797"/>
    </location>
</feature>
<dbReference type="PANTHER" id="PTHR21497">
    <property type="entry name" value="UBIQUITIN LIGASE E3 ALPHA-RELATED"/>
    <property type="match status" value="1"/>
</dbReference>
<evidence type="ECO:0000256" key="12">
    <source>
        <dbReference type="RuleBase" id="RU366018"/>
    </source>
</evidence>
<dbReference type="PROSITE" id="PS51157">
    <property type="entry name" value="ZF_UBR"/>
    <property type="match status" value="1"/>
</dbReference>
<dbReference type="InterPro" id="IPR036390">
    <property type="entry name" value="WH_DNA-bd_sf"/>
</dbReference>
<dbReference type="SMART" id="SM00396">
    <property type="entry name" value="ZnF_UBR1"/>
    <property type="match status" value="1"/>
</dbReference>
<evidence type="ECO:0000256" key="3">
    <source>
        <dbReference type="ARBA" id="ARBA00022553"/>
    </source>
</evidence>
<dbReference type="Gene3D" id="2.10.110.30">
    <property type="match status" value="1"/>
</dbReference>
<dbReference type="Pfam" id="PF02617">
    <property type="entry name" value="ClpS"/>
    <property type="match status" value="1"/>
</dbReference>
<dbReference type="FunFam" id="2.10.110.30:FF:000001">
    <property type="entry name" value="E3 ubiquitin-protein ligase UBR2 isoform 1"/>
    <property type="match status" value="1"/>
</dbReference>
<keyword evidence="4 12" id="KW-0808">Transferase</keyword>
<reference evidence="16" key="2">
    <citation type="journal article" date="2007" name="PLoS Biol.">
        <title>Survey sequencing and comparative analysis of the elephant shark (Callorhinchus milii) genome.</title>
        <authorList>
            <person name="Venkatesh B."/>
            <person name="Kirkness E.F."/>
            <person name="Loh Y.H."/>
            <person name="Halpern A.L."/>
            <person name="Lee A.P."/>
            <person name="Johnson J."/>
            <person name="Dandona N."/>
            <person name="Viswanathan L.D."/>
            <person name="Tay A."/>
            <person name="Venter J.C."/>
            <person name="Strausberg R.L."/>
            <person name="Brenner S."/>
        </authorList>
    </citation>
    <scope>NUCLEOTIDE SEQUENCE [LARGE SCALE GENOMIC DNA]</scope>
</reference>
<organism evidence="15 16">
    <name type="scientific">Callorhinchus milii</name>
    <name type="common">Ghost shark</name>
    <dbReference type="NCBI Taxonomy" id="7868"/>
    <lineage>
        <taxon>Eukaryota</taxon>
        <taxon>Metazoa</taxon>
        <taxon>Chordata</taxon>
        <taxon>Craniata</taxon>
        <taxon>Vertebrata</taxon>
        <taxon>Chondrichthyes</taxon>
        <taxon>Holocephali</taxon>
        <taxon>Chimaeriformes</taxon>
        <taxon>Callorhinchidae</taxon>
        <taxon>Callorhinchus</taxon>
    </lineage>
</organism>
<dbReference type="Proteomes" id="UP000314986">
    <property type="component" value="Unassembled WGS sequence"/>
</dbReference>
<keyword evidence="5 12" id="KW-0479">Metal-binding</keyword>
<name>A0A4W3JLJ0_CALMI</name>
<keyword evidence="16" id="KW-1185">Reference proteome</keyword>
<comment type="catalytic activity">
    <reaction evidence="1 12">
        <text>S-ubiquitinyl-[E2 ubiquitin-conjugating enzyme]-L-cysteine + [acceptor protein]-L-lysine = [E2 ubiquitin-conjugating enzyme]-L-cysteine + N(6)-ubiquitinyl-[acceptor protein]-L-lysine.</text>
        <dbReference type="EC" id="2.3.2.27"/>
    </reaction>
</comment>
<dbReference type="SUPFAM" id="SSF46785">
    <property type="entry name" value="Winged helix' DNA-binding domain"/>
    <property type="match status" value="1"/>
</dbReference>
<evidence type="ECO:0000256" key="11">
    <source>
        <dbReference type="PROSITE-ProRule" id="PRU00508"/>
    </source>
</evidence>
<comment type="function">
    <text evidence="12">Ubiquitin ligase protein which is a component of the N-end rule pathway. Recognizes and binds to proteins bearing specific N-terminal residues that are destabilizing according to the N-end rule, leading to their ubiquitination and subsequent degradation.</text>
</comment>
<gene>
    <name evidence="15" type="primary">ubr1</name>
</gene>
<evidence type="ECO:0000259" key="14">
    <source>
        <dbReference type="PROSITE" id="PS51157"/>
    </source>
</evidence>
<evidence type="ECO:0000313" key="15">
    <source>
        <dbReference type="Ensembl" id="ENSCMIP00000044339.1"/>
    </source>
</evidence>
<evidence type="ECO:0000256" key="8">
    <source>
        <dbReference type="ARBA" id="ARBA00022833"/>
    </source>
</evidence>
<dbReference type="GO" id="GO:0005737">
    <property type="term" value="C:cytoplasm"/>
    <property type="evidence" value="ECO:0007669"/>
    <property type="project" value="TreeGrafter"/>
</dbReference>